<dbReference type="AlphaFoldDB" id="Q1PWI5"/>
<feature type="region of interest" description="Disordered" evidence="1">
    <location>
        <begin position="20"/>
        <end position="48"/>
    </location>
</feature>
<sequence length="65" mass="7459">MYLLKKMIITIQCYRGPLRTDGSRKIHTPQTLPLTNPPKPVSPHLPPFYPPKIIQPSLLNRLTAR</sequence>
<evidence type="ECO:0000313" key="4">
    <source>
        <dbReference type="Proteomes" id="UP000501926"/>
    </source>
</evidence>
<dbReference type="Proteomes" id="UP000501926">
    <property type="component" value="Chromosome"/>
</dbReference>
<dbReference type="EMBL" id="CP049055">
    <property type="protein sequence ID" value="QII13924.1"/>
    <property type="molecule type" value="Genomic_DNA"/>
</dbReference>
<reference evidence="2" key="2">
    <citation type="submission" date="2006-01" db="EMBL/GenBank/DDBJ databases">
        <authorList>
            <person name="Genoscope"/>
        </authorList>
    </citation>
    <scope>NUCLEOTIDE SEQUENCE</scope>
</reference>
<evidence type="ECO:0000313" key="2">
    <source>
        <dbReference type="EMBL" id="CAJ71591.1"/>
    </source>
</evidence>
<dbReference type="EMBL" id="CT573073">
    <property type="protein sequence ID" value="CAJ71591.1"/>
    <property type="molecule type" value="Genomic_DNA"/>
</dbReference>
<proteinExistence type="predicted"/>
<protein>
    <submittedName>
        <fullName evidence="2">Uncharacterized protein</fullName>
    </submittedName>
</protein>
<gene>
    <name evidence="3" type="ORF">KsCSTR_45450</name>
    <name evidence="2" type="ORF">kustc0846</name>
</gene>
<evidence type="ECO:0000313" key="3">
    <source>
        <dbReference type="EMBL" id="QII13924.1"/>
    </source>
</evidence>
<feature type="compositionally biased region" description="Pro residues" evidence="1">
    <location>
        <begin position="35"/>
        <end position="48"/>
    </location>
</feature>
<organism evidence="2">
    <name type="scientific">Kuenenia stuttgartiensis</name>
    <dbReference type="NCBI Taxonomy" id="174633"/>
    <lineage>
        <taxon>Bacteria</taxon>
        <taxon>Pseudomonadati</taxon>
        <taxon>Planctomycetota</taxon>
        <taxon>Candidatus Brocadiia</taxon>
        <taxon>Candidatus Brocadiales</taxon>
        <taxon>Candidatus Brocadiaceae</taxon>
        <taxon>Candidatus Kuenenia</taxon>
    </lineage>
</organism>
<reference evidence="3 4" key="3">
    <citation type="submission" date="2020-02" db="EMBL/GenBank/DDBJ databases">
        <title>Newly sequenced genome of strain CSTR1 showed variability in Candidatus Kuenenia stuttgartiensis genomes.</title>
        <authorList>
            <person name="Ding C."/>
            <person name="Adrian L."/>
        </authorList>
    </citation>
    <scope>NUCLEOTIDE SEQUENCE [LARGE SCALE GENOMIC DNA]</scope>
    <source>
        <strain evidence="3 4">CSTR1</strain>
    </source>
</reference>
<reference evidence="2" key="1">
    <citation type="journal article" date="2006" name="Nature">
        <title>Deciphering the evolution and metabolism of an anammox bacterium from a community genome.</title>
        <authorList>
            <person name="Strous M."/>
            <person name="Pelletier E."/>
            <person name="Mangenot S."/>
            <person name="Rattei T."/>
            <person name="Lehner A."/>
            <person name="Taylor M.W."/>
            <person name="Horn M."/>
            <person name="Daims H."/>
            <person name="Bartol-Mavel D."/>
            <person name="Wincker P."/>
            <person name="Barbe V."/>
            <person name="Fonknechten N."/>
            <person name="Vallenet D."/>
            <person name="Segurens B."/>
            <person name="Schenowitz-Truong C."/>
            <person name="Medigue C."/>
            <person name="Collingro A."/>
            <person name="Snel B."/>
            <person name="Dutilh B.E."/>
            <person name="OpDenCamp H.J.M."/>
            <person name="vanDerDrift C."/>
            <person name="Cirpus I."/>
            <person name="vanDePas-Schoonen K.T."/>
            <person name="Harhangi H.R."/>
            <person name="vanNiftrik L."/>
            <person name="Schmid M."/>
            <person name="Keltjens J."/>
            <person name="vanDeVossenberg J."/>
            <person name="Kartal B."/>
            <person name="Meier H."/>
            <person name="Frishman D."/>
            <person name="Huynen M.A."/>
            <person name="Mewes H."/>
            <person name="Weissenbach J."/>
            <person name="Jetten M.S.M."/>
            <person name="Wagner M."/>
            <person name="LePaslier D."/>
        </authorList>
    </citation>
    <scope>NUCLEOTIDE SEQUENCE</scope>
</reference>
<accession>Q1PWI5</accession>
<evidence type="ECO:0000256" key="1">
    <source>
        <dbReference type="SAM" id="MobiDB-lite"/>
    </source>
</evidence>
<name>Q1PWI5_KUEST</name>